<feature type="region of interest" description="Disordered" evidence="1">
    <location>
        <begin position="298"/>
        <end position="323"/>
    </location>
</feature>
<dbReference type="GO" id="GO:0009277">
    <property type="term" value="C:fungal-type cell wall"/>
    <property type="evidence" value="ECO:0007669"/>
    <property type="project" value="TreeGrafter"/>
</dbReference>
<dbReference type="SUPFAM" id="SSF51445">
    <property type="entry name" value="(Trans)glycosidases"/>
    <property type="match status" value="1"/>
</dbReference>
<dbReference type="EMBL" id="JAHFXS010000029">
    <property type="protein sequence ID" value="KAG9990475.1"/>
    <property type="molecule type" value="Genomic_DNA"/>
</dbReference>
<dbReference type="InterPro" id="IPR017853">
    <property type="entry name" value="GH"/>
</dbReference>
<evidence type="ECO:0000313" key="4">
    <source>
        <dbReference type="EMBL" id="KAG9990475.1"/>
    </source>
</evidence>
<accession>A0A9P8K1U2</accession>
<feature type="domain" description="Asl1-like glycosyl hydrolase catalytic" evidence="3">
    <location>
        <begin position="48"/>
        <end position="286"/>
    </location>
</feature>
<feature type="region of interest" description="Disordered" evidence="1">
    <location>
        <begin position="343"/>
        <end position="363"/>
    </location>
</feature>
<organism evidence="4 5">
    <name type="scientific">Aureobasidium melanogenum</name>
    <name type="common">Aureobasidium pullulans var. melanogenum</name>
    <dbReference type="NCBI Taxonomy" id="46634"/>
    <lineage>
        <taxon>Eukaryota</taxon>
        <taxon>Fungi</taxon>
        <taxon>Dikarya</taxon>
        <taxon>Ascomycota</taxon>
        <taxon>Pezizomycotina</taxon>
        <taxon>Dothideomycetes</taxon>
        <taxon>Dothideomycetidae</taxon>
        <taxon>Dothideales</taxon>
        <taxon>Saccotheciaceae</taxon>
        <taxon>Aureobasidium</taxon>
    </lineage>
</organism>
<dbReference type="Gene3D" id="3.20.20.80">
    <property type="entry name" value="Glycosidases"/>
    <property type="match status" value="1"/>
</dbReference>
<keyword evidence="5" id="KW-1185">Reference proteome</keyword>
<keyword evidence="2" id="KW-0732">Signal</keyword>
<dbReference type="InterPro" id="IPR024655">
    <property type="entry name" value="Asl1_glyco_hydro_catalytic"/>
</dbReference>
<sequence length="573" mass="60767">MLSIVTVIIAFLCAADIARAHLIQRAPITSASIIKKPRSIELLQKRGLSFNNVTLTEPFGAADCASEVSWSYNWGQTVDFSKLNSALDFYPMLWSDAAGATSQWAANAQDAIDHGSTNLLAFNEPDVCYSGSACMDIDASVSAYKTYMDPFAGKALLGSPSVTNQGGTSGATWLQNFIGNCTGCQIDFVCMHWYSNKWAGATYFKEQVQAIRDVAGGRPILVTEFGLTVDDQWDTYTDDDLADFLEDVMGWMDDQDDIKGYAYFMDAPGYLINSAGTSMSDIGVLYNNYTAAVASSSATSGSVGSDGAVPTIKTSSSTSTSQSSPLTSLIAFKSSTALTSRSKSSTSLSSTRSSSSTASPSRSSLTLTASTTISSLPTVSATSTRTSSSISRTSSAGASSSPIKILSAYFADTNVTAAALKVFSQQGNLVINTDTLLSSLAIDDPWPGTIKTLSILYTQGGTRYIFTSKEQIGTFNVAPSTIPSDAAVPMIGATHGASIDLVAVVWGALQINTTSVFDRLYNQQATRWGFQISDDLFGVDGLPGVAKVGILWFLDESGTLRSVVGREGNWVQF</sequence>
<dbReference type="GO" id="GO:0016787">
    <property type="term" value="F:hydrolase activity"/>
    <property type="evidence" value="ECO:0007669"/>
    <property type="project" value="UniProtKB-KW"/>
</dbReference>
<reference evidence="4" key="1">
    <citation type="journal article" date="2021" name="J Fungi (Basel)">
        <title>Virulence traits and population genomics of the black yeast Aureobasidium melanogenum.</title>
        <authorList>
            <person name="Cernosa A."/>
            <person name="Sun X."/>
            <person name="Gostincar C."/>
            <person name="Fang C."/>
            <person name="Gunde-Cimerman N."/>
            <person name="Song Z."/>
        </authorList>
    </citation>
    <scope>NUCLEOTIDE SEQUENCE</scope>
    <source>
        <strain evidence="4">EXF-9298</strain>
    </source>
</reference>
<feature type="signal peptide" evidence="2">
    <location>
        <begin position="1"/>
        <end position="20"/>
    </location>
</feature>
<dbReference type="AlphaFoldDB" id="A0A9P8K1U2"/>
<dbReference type="InterPro" id="IPR053183">
    <property type="entry name" value="ASL1"/>
</dbReference>
<gene>
    <name evidence="4" type="ORF">KCU98_g1105</name>
</gene>
<dbReference type="PANTHER" id="PTHR34154">
    <property type="entry name" value="ALKALI-SENSITIVE LINKAGE PROTEIN 1"/>
    <property type="match status" value="1"/>
</dbReference>
<protein>
    <submittedName>
        <fullName evidence="4">Glycoside hydrolase family 128 protein</fullName>
    </submittedName>
</protein>
<keyword evidence="4" id="KW-0378">Hydrolase</keyword>
<dbReference type="PANTHER" id="PTHR34154:SF10">
    <property type="entry name" value="ASL1-LIKE GLYCOSYL HYDROLASE CATALYTIC DOMAIN-CONTAINING PROTEIN"/>
    <property type="match status" value="1"/>
</dbReference>
<evidence type="ECO:0000256" key="1">
    <source>
        <dbReference type="SAM" id="MobiDB-lite"/>
    </source>
</evidence>
<proteinExistence type="predicted"/>
<evidence type="ECO:0000313" key="5">
    <source>
        <dbReference type="Proteomes" id="UP000729357"/>
    </source>
</evidence>
<dbReference type="Proteomes" id="UP000729357">
    <property type="component" value="Unassembled WGS sequence"/>
</dbReference>
<feature type="non-terminal residue" evidence="4">
    <location>
        <position position="1"/>
    </location>
</feature>
<evidence type="ECO:0000259" key="3">
    <source>
        <dbReference type="Pfam" id="PF11790"/>
    </source>
</evidence>
<dbReference type="GO" id="GO:0071966">
    <property type="term" value="P:fungal-type cell wall polysaccharide metabolic process"/>
    <property type="evidence" value="ECO:0007669"/>
    <property type="project" value="TreeGrafter"/>
</dbReference>
<feature type="chain" id="PRO_5040396458" evidence="2">
    <location>
        <begin position="21"/>
        <end position="573"/>
    </location>
</feature>
<comment type="caution">
    <text evidence="4">The sequence shown here is derived from an EMBL/GenBank/DDBJ whole genome shotgun (WGS) entry which is preliminary data.</text>
</comment>
<reference evidence="4" key="2">
    <citation type="submission" date="2021-08" db="EMBL/GenBank/DDBJ databases">
        <authorList>
            <person name="Gostincar C."/>
            <person name="Sun X."/>
            <person name="Song Z."/>
            <person name="Gunde-Cimerman N."/>
        </authorList>
    </citation>
    <scope>NUCLEOTIDE SEQUENCE</scope>
    <source>
        <strain evidence="4">EXF-9298</strain>
    </source>
</reference>
<name>A0A9P8K1U2_AURME</name>
<dbReference type="Pfam" id="PF11790">
    <property type="entry name" value="Glyco_hydro_cc"/>
    <property type="match status" value="1"/>
</dbReference>
<evidence type="ECO:0000256" key="2">
    <source>
        <dbReference type="SAM" id="SignalP"/>
    </source>
</evidence>